<accession>A0A0Q9YBA6</accession>
<keyword evidence="3" id="KW-1185">Reference proteome</keyword>
<evidence type="ECO:0000313" key="3">
    <source>
        <dbReference type="Proteomes" id="UP000051494"/>
    </source>
</evidence>
<organism evidence="1">
    <name type="scientific">Candidatus Berkiella cookevillensis</name>
    <dbReference type="NCBI Taxonomy" id="437022"/>
    <lineage>
        <taxon>Bacteria</taxon>
        <taxon>Pseudomonadati</taxon>
        <taxon>Pseudomonadota</taxon>
        <taxon>Gammaproteobacteria</taxon>
        <taxon>Candidatus Berkiellales</taxon>
        <taxon>Candidatus Berkiellaceae</taxon>
        <taxon>Candidatus Berkiella</taxon>
    </lineage>
</organism>
<evidence type="ECO:0000313" key="1">
    <source>
        <dbReference type="EMBL" id="KRG17967.1"/>
    </source>
</evidence>
<dbReference type="AlphaFoldDB" id="A0A0Q9YBA6"/>
<reference evidence="1" key="1">
    <citation type="submission" date="2015-09" db="EMBL/GenBank/DDBJ databases">
        <title>Draft Genome Sequences of Two Novel Amoeba-resistant Intranuclear Bacteria, Candidatus Berkiella cookevillensis and Candidatus Berkiella aquae.</title>
        <authorList>
            <person name="Mehari Y.T."/>
            <person name="Arivett B.A."/>
            <person name="Farone A.L."/>
            <person name="Gunderson J.H."/>
            <person name="Farone M.B."/>
        </authorList>
    </citation>
    <scope>NUCLEOTIDE SEQUENCE [LARGE SCALE GENOMIC DNA]</scope>
    <source>
        <strain evidence="1">CC99</strain>
    </source>
</reference>
<evidence type="ECO:0000313" key="2">
    <source>
        <dbReference type="EMBL" id="MCS5709105.1"/>
    </source>
</evidence>
<reference evidence="2" key="3">
    <citation type="submission" date="2021-06" db="EMBL/GenBank/DDBJ databases">
        <title>Genomic Description and Analysis of Intracellular Bacteria, Candidatus Berkiella cookevillensis and Candidatus Berkiella aquae.</title>
        <authorList>
            <person name="Kidane D.T."/>
            <person name="Mehari Y.T."/>
            <person name="Rice F.C."/>
            <person name="Arivett B.A."/>
            <person name="Farone A.L."/>
            <person name="Berk S.G."/>
            <person name="Farone M.B."/>
        </authorList>
    </citation>
    <scope>NUCLEOTIDE SEQUENCE</scope>
    <source>
        <strain evidence="2">CC99</strain>
    </source>
</reference>
<dbReference type="STRING" id="437022.CC99x_01923"/>
<dbReference type="RefSeq" id="WP_057625031.1">
    <property type="nucleotide sequence ID" value="NZ_LKHV02000001.1"/>
</dbReference>
<name>A0A0Q9YBA6_9GAMM</name>
<dbReference type="Pfam" id="PF09611">
    <property type="entry name" value="Cas_Csy1"/>
    <property type="match status" value="1"/>
</dbReference>
<gene>
    <name evidence="1" type="primary">csy1</name>
    <name evidence="2" type="ORF">CC99x_009330</name>
    <name evidence="1" type="ORF">CC99x_01923</name>
</gene>
<protein>
    <submittedName>
        <fullName evidence="1 2">CRISPR-associated protein Csy1</fullName>
    </submittedName>
</protein>
<dbReference type="Proteomes" id="UP000051494">
    <property type="component" value="Unassembled WGS sequence"/>
</dbReference>
<proteinExistence type="predicted"/>
<dbReference type="InterPro" id="IPR013397">
    <property type="entry name" value="CRISPR-assoc_prot_Csy1"/>
</dbReference>
<comment type="caution">
    <text evidence="1">The sequence shown here is derived from an EMBL/GenBank/DDBJ whole genome shotgun (WGS) entry which is preliminary data.</text>
</comment>
<reference evidence="2" key="2">
    <citation type="journal article" date="2016" name="Genome Announc.">
        <title>Draft Genome Sequences of Two Novel Amoeba-Resistant Intranuclear Bacteria, 'Candidatus Berkiella cookevillensis' and 'Candidatus Berkiella aquae'.</title>
        <authorList>
            <person name="Mehari Y.T."/>
            <person name="Arivett B.A."/>
            <person name="Farone A.L."/>
            <person name="Gunderson J.H."/>
            <person name="Farone M.B."/>
        </authorList>
    </citation>
    <scope>NUCLEOTIDE SEQUENCE</scope>
    <source>
        <strain evidence="2">CC99</strain>
    </source>
</reference>
<sequence>MSNQEILQGLADEIIAYVNMRRDNKEEEFLKAKPKKNKQSMVTNGAIIERMLVIVKKISQEQDAIKDIEKSKKSKDQSSLDFQKSKYKSLITLVGDDVVDQQLLELKKEYQEFVIVNSKEYETVAWLNQWTNKAIDISFATHVGKLTHSSSKGSSILDTTVEKNDRYLSTNRLSNMEIDTASSNAASLPIADILKLTVNGISVLDCLKRDGKTLFKKITEDDAVIDEWCNQLKQSYDSTQKQSYFLSKQIYFPTEDRQYHLLLPLTSSSLVHALYLEYRRYWDEAQESARTQKKNKKYSAIVTRTYLNKANLKVTASNHSNASSLNGKRGGKIALLPAFPPQWKSRISSYVSKTSLFDKTLAFELRDEINELRKYLLLLKNKSLSVSEPKRNAAVMHKLQAISNQFFNYLETINANEGNEGWTINSKLPQEQQLVFEPWRKDEAAQALKINNEWQKILSQSYGRWLNQQLSRKDNLKLTAIQATLWSDCFLLELREIVATQEISL</sequence>
<dbReference type="OrthoDB" id="9815616at2"/>
<dbReference type="EMBL" id="LKHV01000010">
    <property type="protein sequence ID" value="KRG17967.1"/>
    <property type="molecule type" value="Genomic_DNA"/>
</dbReference>
<dbReference type="EMBL" id="LKHV02000001">
    <property type="protein sequence ID" value="MCS5709105.1"/>
    <property type="molecule type" value="Genomic_DNA"/>
</dbReference>
<dbReference type="NCBIfam" id="TIGR02564">
    <property type="entry name" value="cas_Csy1"/>
    <property type="match status" value="1"/>
</dbReference>